<proteinExistence type="inferred from homology"/>
<organism evidence="3 4">
    <name type="scientific">Marinimicrococcus flavescens</name>
    <dbReference type="NCBI Taxonomy" id="3031815"/>
    <lineage>
        <taxon>Bacteria</taxon>
        <taxon>Pseudomonadati</taxon>
        <taxon>Pseudomonadota</taxon>
        <taxon>Alphaproteobacteria</taxon>
        <taxon>Geminicoccales</taxon>
        <taxon>Geminicoccaceae</taxon>
        <taxon>Marinimicrococcus</taxon>
    </lineage>
</organism>
<dbReference type="InterPro" id="IPR003767">
    <property type="entry name" value="Malate/L-lactate_DH-like"/>
</dbReference>
<dbReference type="Pfam" id="PF02615">
    <property type="entry name" value="Ldh_2"/>
    <property type="match status" value="1"/>
</dbReference>
<keyword evidence="4" id="KW-1185">Reference proteome</keyword>
<evidence type="ECO:0000313" key="3">
    <source>
        <dbReference type="EMBL" id="MDF1585690.1"/>
    </source>
</evidence>
<comment type="caution">
    <text evidence="3">The sequence shown here is derived from an EMBL/GenBank/DDBJ whole genome shotgun (WGS) entry which is preliminary data.</text>
</comment>
<dbReference type="InterPro" id="IPR043143">
    <property type="entry name" value="Mal/L-sulf/L-lact_DH-like_NADP"/>
</dbReference>
<sequence length="349" mass="36719">MMSSEAGKVGPDHVVMSVDEVRELALKVLLQAGLSREQAGPVAEVITAGERDECHSHGLYRLPGCVETVRHPRFVPDAVPVITEQSASVVRADARFGYSLPAFERALPTVVRQAREVGVSVLAINDCFHFAALWPEIEAITAHGLAAIAMTPNHCWVAPTGGTRPILGTNPFAFGWPRGGDRPYVFDFATSEIARGDIALHKLAGKPIPLGWGIDQAGQPTTSAAAALAGAMLPFGGYKGSALATMVELLAGPLIGDLTSMESTAFDGGVNAAPCHGELIIALDPAFLGGGRTAAGHQGAEALFAAITGQGARLPSQRRYEARERSMKDGVRVSRALHERIIALLDGPQ</sequence>
<dbReference type="InterPro" id="IPR043144">
    <property type="entry name" value="Mal/L-sulf/L-lact_DH-like_ah"/>
</dbReference>
<dbReference type="AlphaFoldDB" id="A0AAP3XQU5"/>
<dbReference type="PANTHER" id="PTHR11091:SF0">
    <property type="entry name" value="MALATE DEHYDROGENASE"/>
    <property type="match status" value="1"/>
</dbReference>
<keyword evidence="2" id="KW-0560">Oxidoreductase</keyword>
<evidence type="ECO:0000313" key="4">
    <source>
        <dbReference type="Proteomes" id="UP001301140"/>
    </source>
</evidence>
<dbReference type="SUPFAM" id="SSF89733">
    <property type="entry name" value="L-sulfolactate dehydrogenase-like"/>
    <property type="match status" value="1"/>
</dbReference>
<dbReference type="GO" id="GO:0016491">
    <property type="term" value="F:oxidoreductase activity"/>
    <property type="evidence" value="ECO:0007669"/>
    <property type="project" value="UniProtKB-KW"/>
</dbReference>
<protein>
    <submittedName>
        <fullName evidence="3">Ldh family oxidoreductase</fullName>
    </submittedName>
</protein>
<evidence type="ECO:0000256" key="1">
    <source>
        <dbReference type="ARBA" id="ARBA00006056"/>
    </source>
</evidence>
<dbReference type="PANTHER" id="PTHR11091">
    <property type="entry name" value="OXIDOREDUCTASE-RELATED"/>
    <property type="match status" value="1"/>
</dbReference>
<evidence type="ECO:0000256" key="2">
    <source>
        <dbReference type="ARBA" id="ARBA00023002"/>
    </source>
</evidence>
<dbReference type="Gene3D" id="3.30.1370.60">
    <property type="entry name" value="Hypothetical oxidoreductase yiak, domain 2"/>
    <property type="match status" value="1"/>
</dbReference>
<dbReference type="Proteomes" id="UP001301140">
    <property type="component" value="Unassembled WGS sequence"/>
</dbReference>
<dbReference type="InterPro" id="IPR036111">
    <property type="entry name" value="Mal/L-sulfo/L-lacto_DH-like_sf"/>
</dbReference>
<reference evidence="3 4" key="1">
    <citation type="submission" date="2023-03" db="EMBL/GenBank/DDBJ databases">
        <title>YIM 152171 draft genome.</title>
        <authorList>
            <person name="Yang Z."/>
        </authorList>
    </citation>
    <scope>NUCLEOTIDE SEQUENCE [LARGE SCALE GENOMIC DNA]</scope>
    <source>
        <strain evidence="3 4">YIM 152171</strain>
    </source>
</reference>
<dbReference type="Gene3D" id="1.10.1530.10">
    <property type="match status" value="1"/>
</dbReference>
<name>A0AAP3XQU5_9PROT</name>
<gene>
    <name evidence="3" type="ORF">PZ740_04735</name>
</gene>
<dbReference type="RefSeq" id="WP_327788107.1">
    <property type="nucleotide sequence ID" value="NZ_JARGEQ010000040.1"/>
</dbReference>
<dbReference type="EMBL" id="JARGEQ010000040">
    <property type="protein sequence ID" value="MDF1585690.1"/>
    <property type="molecule type" value="Genomic_DNA"/>
</dbReference>
<accession>A0AAP3XQU5</accession>
<comment type="similarity">
    <text evidence="1">Belongs to the LDH2/MDH2 oxidoreductase family.</text>
</comment>